<comment type="caution">
    <text evidence="12">The sequence shown here is derived from an EMBL/GenBank/DDBJ whole genome shotgun (WGS) entry which is preliminary data.</text>
</comment>
<gene>
    <name evidence="12" type="ORF">C7M84_013513</name>
</gene>
<evidence type="ECO:0000256" key="11">
    <source>
        <dbReference type="RuleBase" id="RU363063"/>
    </source>
</evidence>
<evidence type="ECO:0000256" key="2">
    <source>
        <dbReference type="ARBA" id="ARBA00008661"/>
    </source>
</evidence>
<dbReference type="GO" id="GO:0016758">
    <property type="term" value="F:hexosyltransferase activity"/>
    <property type="evidence" value="ECO:0007669"/>
    <property type="project" value="InterPro"/>
</dbReference>
<keyword evidence="8 11" id="KW-0333">Golgi apparatus</keyword>
<dbReference type="FunFam" id="3.90.550.50:FF:000001">
    <property type="entry name" value="Hexosyltransferase"/>
    <property type="match status" value="1"/>
</dbReference>
<evidence type="ECO:0000256" key="10">
    <source>
        <dbReference type="ARBA" id="ARBA00023180"/>
    </source>
</evidence>
<keyword evidence="9 11" id="KW-0472">Membrane</keyword>
<evidence type="ECO:0000256" key="1">
    <source>
        <dbReference type="ARBA" id="ARBA00004323"/>
    </source>
</evidence>
<evidence type="ECO:0000256" key="7">
    <source>
        <dbReference type="ARBA" id="ARBA00022989"/>
    </source>
</evidence>
<dbReference type="GO" id="GO:0006493">
    <property type="term" value="P:protein O-linked glycosylation"/>
    <property type="evidence" value="ECO:0007669"/>
    <property type="project" value="TreeGrafter"/>
</dbReference>
<dbReference type="AlphaFoldDB" id="A0A423SW08"/>
<comment type="similarity">
    <text evidence="2 11">Belongs to the glycosyltransferase 31 family.</text>
</comment>
<dbReference type="EMBL" id="QCYY01002683">
    <property type="protein sequence ID" value="ROT68351.1"/>
    <property type="molecule type" value="Genomic_DNA"/>
</dbReference>
<dbReference type="PANTHER" id="PTHR11214">
    <property type="entry name" value="BETA-1,3-N-ACETYLGLUCOSAMINYLTRANSFERASE"/>
    <property type="match status" value="1"/>
</dbReference>
<keyword evidence="10" id="KW-0325">Glycoprotein</keyword>
<dbReference type="InterPro" id="IPR002659">
    <property type="entry name" value="Glyco_trans_31"/>
</dbReference>
<dbReference type="STRING" id="6689.A0A423SW08"/>
<dbReference type="Proteomes" id="UP000283509">
    <property type="component" value="Unassembled WGS sequence"/>
</dbReference>
<keyword evidence="13" id="KW-1185">Reference proteome</keyword>
<evidence type="ECO:0000256" key="5">
    <source>
        <dbReference type="ARBA" id="ARBA00022692"/>
    </source>
</evidence>
<evidence type="ECO:0000256" key="3">
    <source>
        <dbReference type="ARBA" id="ARBA00022676"/>
    </source>
</evidence>
<evidence type="ECO:0000256" key="8">
    <source>
        <dbReference type="ARBA" id="ARBA00023034"/>
    </source>
</evidence>
<evidence type="ECO:0000256" key="4">
    <source>
        <dbReference type="ARBA" id="ARBA00022679"/>
    </source>
</evidence>
<keyword evidence="7 11" id="KW-1133">Transmembrane helix</keyword>
<dbReference type="PANTHER" id="PTHR11214:SF314">
    <property type="entry name" value="HEXOSYLTRANSFERASE"/>
    <property type="match status" value="1"/>
</dbReference>
<evidence type="ECO:0000256" key="6">
    <source>
        <dbReference type="ARBA" id="ARBA00022968"/>
    </source>
</evidence>
<reference evidence="12 13" key="2">
    <citation type="submission" date="2019-01" db="EMBL/GenBank/DDBJ databases">
        <title>The decoding of complex shrimp genome reveals the adaptation for benthos swimmer, frequently molting mechanism and breeding impact on genome.</title>
        <authorList>
            <person name="Sun Y."/>
            <person name="Gao Y."/>
            <person name="Yu Y."/>
        </authorList>
    </citation>
    <scope>NUCLEOTIDE SEQUENCE [LARGE SCALE GENOMIC DNA]</scope>
    <source>
        <tissue evidence="12">Muscle</tissue>
    </source>
</reference>
<dbReference type="GO" id="GO:0000139">
    <property type="term" value="C:Golgi membrane"/>
    <property type="evidence" value="ECO:0007669"/>
    <property type="project" value="UniProtKB-SubCell"/>
</dbReference>
<proteinExistence type="inferred from homology"/>
<comment type="subcellular location">
    <subcellularLocation>
        <location evidence="1 11">Golgi apparatus membrane</location>
        <topology evidence="1 11">Single-pass type II membrane protein</topology>
    </subcellularLocation>
</comment>
<keyword evidence="6 11" id="KW-0735">Signal-anchor</keyword>
<dbReference type="OrthoDB" id="5512589at2759"/>
<evidence type="ECO:0000313" key="13">
    <source>
        <dbReference type="Proteomes" id="UP000283509"/>
    </source>
</evidence>
<dbReference type="Pfam" id="PF01762">
    <property type="entry name" value="Galactosyl_T"/>
    <property type="match status" value="1"/>
</dbReference>
<name>A0A423SW08_PENVA</name>
<keyword evidence="5 11" id="KW-0812">Transmembrane</keyword>
<dbReference type="Gene3D" id="3.90.550.50">
    <property type="match status" value="1"/>
</dbReference>
<keyword evidence="4 12" id="KW-0808">Transferase</keyword>
<dbReference type="EC" id="2.4.1.-" evidence="11"/>
<protein>
    <recommendedName>
        <fullName evidence="11">Hexosyltransferase</fullName>
        <ecNumber evidence="11">2.4.1.-</ecNumber>
    </recommendedName>
</protein>
<evidence type="ECO:0000313" key="12">
    <source>
        <dbReference type="EMBL" id="ROT68351.1"/>
    </source>
</evidence>
<feature type="transmembrane region" description="Helical" evidence="11">
    <location>
        <begin position="27"/>
        <end position="45"/>
    </location>
</feature>
<evidence type="ECO:0000256" key="9">
    <source>
        <dbReference type="ARBA" id="ARBA00023136"/>
    </source>
</evidence>
<reference evidence="12 13" key="1">
    <citation type="submission" date="2018-04" db="EMBL/GenBank/DDBJ databases">
        <authorList>
            <person name="Zhang X."/>
            <person name="Yuan J."/>
            <person name="Li F."/>
            <person name="Xiang J."/>
        </authorList>
    </citation>
    <scope>NUCLEOTIDE SEQUENCE [LARGE SCALE GENOMIC DNA]</scope>
    <source>
        <tissue evidence="12">Muscle</tissue>
    </source>
</reference>
<accession>A0A423SW08</accession>
<sequence length="395" mass="44418">MHPLQMVNTRVGRTIHRSYIGRRVGCSQPVLVALFIISGFVFLFFQMAGMMPKRPVLTGPPSFAWAPNVSRNISAYVRPTVTTALMQPENFCQDDPFLVFVVPSAINNTKQRDTIRRTWGQWAGCGPSPPSSIDEGADSQGTTKKKSVLAKMMVAPPKTSKLVFLLGKSKGDQPISETLQEESFRYGDLIIEDFIDSYTNLTLKTVFMLKWVHRNCPTVKFVMKVDDDIFVNVVNLQKTLLNQTITKTPLLMGSLICGAKPIHDQWSKWYTPQYMFREGKYPNYLSGTGYVYSGDLVERLFKAALAAPYFHLEDVFLTGLCARSIGVRPVDNVGFSYHPRAVSPCLFKEVIMGHGVGPSTMVKLWNMLNEPATVAKCHPIKKSKLRSYNPKCSWR</sequence>
<keyword evidence="3 11" id="KW-0328">Glycosyltransferase</keyword>
<organism evidence="12 13">
    <name type="scientific">Penaeus vannamei</name>
    <name type="common">Whiteleg shrimp</name>
    <name type="synonym">Litopenaeus vannamei</name>
    <dbReference type="NCBI Taxonomy" id="6689"/>
    <lineage>
        <taxon>Eukaryota</taxon>
        <taxon>Metazoa</taxon>
        <taxon>Ecdysozoa</taxon>
        <taxon>Arthropoda</taxon>
        <taxon>Crustacea</taxon>
        <taxon>Multicrustacea</taxon>
        <taxon>Malacostraca</taxon>
        <taxon>Eumalacostraca</taxon>
        <taxon>Eucarida</taxon>
        <taxon>Decapoda</taxon>
        <taxon>Dendrobranchiata</taxon>
        <taxon>Penaeoidea</taxon>
        <taxon>Penaeidae</taxon>
        <taxon>Penaeus</taxon>
    </lineage>
</organism>